<dbReference type="EMBL" id="JADDUC010000126">
    <property type="protein sequence ID" value="KAG0117874.1"/>
    <property type="molecule type" value="Genomic_DNA"/>
</dbReference>
<dbReference type="InterPro" id="IPR008011">
    <property type="entry name" value="Complex1_LYR_dom"/>
</dbReference>
<evidence type="ECO:0000313" key="5">
    <source>
        <dbReference type="EMBL" id="KAI1233784.1"/>
    </source>
</evidence>
<comment type="caution">
    <text evidence="4">The sequence shown here is derived from an EMBL/GenBank/DDBJ whole genome shotgun (WGS) entry which is preliminary data.</text>
</comment>
<reference evidence="5" key="3">
    <citation type="submission" date="2022-01" db="EMBL/GenBank/DDBJ databases">
        <authorList>
            <person name="Rubenstein D.R."/>
        </authorList>
    </citation>
    <scope>NUCLEOTIDE SEQUENCE</scope>
    <source>
        <strain evidence="5">SS15</strain>
        <tissue evidence="5">Liver</tissue>
    </source>
</reference>
<dbReference type="OrthoDB" id="275715at2759"/>
<feature type="non-terminal residue" evidence="4">
    <location>
        <position position="1"/>
    </location>
</feature>
<evidence type="ECO:0000313" key="4">
    <source>
        <dbReference type="EMBL" id="KAG0117874.1"/>
    </source>
</evidence>
<dbReference type="InterPro" id="IPR045294">
    <property type="entry name" value="Complex1_LYR_LYRM1"/>
</dbReference>
<dbReference type="PANTHER" id="PTHR14273">
    <property type="entry name" value="LYR MOTIF-CONTAINING PROTEIN 1"/>
    <property type="match status" value="1"/>
</dbReference>
<dbReference type="Proteomes" id="UP000618051">
    <property type="component" value="Unassembled WGS sequence"/>
</dbReference>
<sequence length="365" mass="41178">MTLATRQEVLGLYRKVLQIAKNWQSASGQIEETMREKEYIRNEARTLFRKNKNVTDPELIKQCIEECEARIEIGLHYNIPYPRPIHLPPMGLAHKQGRTLRHQEKLRKISKPIYLKSHDELSTTTPQTPQCQFSRPGRTPNDRGDRTPLSKHSVAQAFPLQLQFQEAGPEDPKLLHLNVQYCFSRLQTLALRGNHFLNTVIHLHGSHPLAKAFTGRGDGLEEQKGHIVVTNTCFQHDLFNIIFPFTDAIGLGNFDLEELKGIHEGGELGGALPAAPANAHQQQVSIILFQYPAYPRDVLNSKLEHHQGHRGLADIVVFLKLPELALTCAEGHHEPLHSASERCRRTRQAAVAGLHKAPLQCEQTA</sequence>
<feature type="compositionally biased region" description="Polar residues" evidence="2">
    <location>
        <begin position="122"/>
        <end position="133"/>
    </location>
</feature>
<protein>
    <submittedName>
        <fullName evidence="4">LYR motif-containing protein 1</fullName>
    </submittedName>
</protein>
<dbReference type="EMBL" id="JADDUC020000017">
    <property type="protein sequence ID" value="KAI1233784.1"/>
    <property type="molecule type" value="Genomic_DNA"/>
</dbReference>
<dbReference type="InterPro" id="IPR040330">
    <property type="entry name" value="LYRM1"/>
</dbReference>
<comment type="similarity">
    <text evidence="1">Belongs to the complex I LYR family.</text>
</comment>
<name>A0A835TVD5_9PASS</name>
<evidence type="ECO:0000256" key="2">
    <source>
        <dbReference type="SAM" id="MobiDB-lite"/>
    </source>
</evidence>
<feature type="region of interest" description="Disordered" evidence="2">
    <location>
        <begin position="117"/>
        <end position="149"/>
    </location>
</feature>
<dbReference type="Pfam" id="PF05347">
    <property type="entry name" value="Complex1_LYR"/>
    <property type="match status" value="1"/>
</dbReference>
<proteinExistence type="inferred from homology"/>
<evidence type="ECO:0000313" key="6">
    <source>
        <dbReference type="Proteomes" id="UP000618051"/>
    </source>
</evidence>
<feature type="domain" description="Complex 1 LYR protein" evidence="3">
    <location>
        <begin position="7"/>
        <end position="71"/>
    </location>
</feature>
<dbReference type="AlphaFoldDB" id="A0A835TVD5"/>
<keyword evidence="6" id="KW-1185">Reference proteome</keyword>
<evidence type="ECO:0000259" key="3">
    <source>
        <dbReference type="Pfam" id="PF05347"/>
    </source>
</evidence>
<dbReference type="GO" id="GO:0005739">
    <property type="term" value="C:mitochondrion"/>
    <property type="evidence" value="ECO:0007669"/>
    <property type="project" value="TreeGrafter"/>
</dbReference>
<accession>A0A835TVD5</accession>
<dbReference type="CDD" id="cd20261">
    <property type="entry name" value="Complex1_LYR_LYRM1"/>
    <property type="match status" value="1"/>
</dbReference>
<evidence type="ECO:0000256" key="1">
    <source>
        <dbReference type="ARBA" id="ARBA00009508"/>
    </source>
</evidence>
<reference evidence="4" key="1">
    <citation type="submission" date="2020-10" db="EMBL/GenBank/DDBJ databases">
        <title>Feather gene expression reveals the developmental basis of iridescence in African starlings.</title>
        <authorList>
            <person name="Rubenstein D.R."/>
        </authorList>
    </citation>
    <scope>NUCLEOTIDE SEQUENCE</scope>
    <source>
        <strain evidence="4">SS15</strain>
        <tissue evidence="4">Liver</tissue>
    </source>
</reference>
<dbReference type="PANTHER" id="PTHR14273:SF0">
    <property type="entry name" value="LYR MOTIF-CONTAINING PROTEIN 1"/>
    <property type="match status" value="1"/>
</dbReference>
<reference evidence="5 6" key="2">
    <citation type="journal article" date="2021" name="J. Hered.">
        <title>Feather Gene Expression Elucidates the Developmental Basis of Plumage Iridescence in African Starlings.</title>
        <authorList>
            <person name="Rubenstein D.R."/>
            <person name="Corvelo A."/>
            <person name="MacManes M.D."/>
            <person name="Maia R."/>
            <person name="Narzisi G."/>
            <person name="Rousaki A."/>
            <person name="Vandenabeele P."/>
            <person name="Shawkey M.D."/>
            <person name="Solomon J."/>
        </authorList>
    </citation>
    <scope>NUCLEOTIDE SEQUENCE [LARGE SCALE GENOMIC DNA]</scope>
    <source>
        <strain evidence="5">SS15</strain>
    </source>
</reference>
<organism evidence="4">
    <name type="scientific">Lamprotornis superbus</name>
    <dbReference type="NCBI Taxonomy" id="245042"/>
    <lineage>
        <taxon>Eukaryota</taxon>
        <taxon>Metazoa</taxon>
        <taxon>Chordata</taxon>
        <taxon>Craniata</taxon>
        <taxon>Vertebrata</taxon>
        <taxon>Euteleostomi</taxon>
        <taxon>Archelosauria</taxon>
        <taxon>Archosauria</taxon>
        <taxon>Dinosauria</taxon>
        <taxon>Saurischia</taxon>
        <taxon>Theropoda</taxon>
        <taxon>Coelurosauria</taxon>
        <taxon>Aves</taxon>
        <taxon>Neognathae</taxon>
        <taxon>Neoaves</taxon>
        <taxon>Telluraves</taxon>
        <taxon>Australaves</taxon>
        <taxon>Passeriformes</taxon>
        <taxon>Sturnidae</taxon>
        <taxon>Lamprotornis</taxon>
    </lineage>
</organism>
<gene>
    <name evidence="5" type="ORF">IHE44_0004231</name>
    <name evidence="4" type="ORF">IHE44_002068</name>
</gene>